<evidence type="ECO:0000313" key="5">
    <source>
        <dbReference type="EMBL" id="RCV37335.1"/>
    </source>
</evidence>
<dbReference type="InterPro" id="IPR057135">
    <property type="entry name" value="At4g27190-like_LRR"/>
</dbReference>
<dbReference type="EMBL" id="CM003535">
    <property type="protein sequence ID" value="RCV37335.1"/>
    <property type="molecule type" value="Genomic_DNA"/>
</dbReference>
<dbReference type="OrthoDB" id="674107at2759"/>
<keyword evidence="2" id="KW-0677">Repeat</keyword>
<dbReference type="InterPro" id="IPR050905">
    <property type="entry name" value="Plant_NBS-LRR"/>
</dbReference>
<sequence>MWQVGLTIGALPNVTGRKMDQPVFYQVDMLINLSERFGDLTFHERLGVLMPWTEIPALDEKVAKWSKEHPVIFWNAGIGPAASFLPTLTRLLFERTKDLYGPYDHIIRLTLTPAAAADSSSAQHWLAFETLIQMARSLKIALPDDKLQELKQLVEEESYFSYGTVSDNLMLQAFGYEYVDSFGSDPSDLMWDPSFGRLPRWSPEFERIMKAFLGKKHLLLVENLHVPVPLDVLFYTMGGRRPSPFQSRWLISTTSEDVCDKSREARTRSPWEVRLSREYYREYYHALPFHDLLQPEWAVLIKEALVDAAASIHNTLKQQGDEFWLHVAQHCLYYGVLYHRLQGAAGCQASTTFSVTSDELVRCLVAEELIFSTTSPTRKPAATGKKQSNYYRSAYEAGKVVVQALQEYSLLPIYSVSTPTSSTSWTATTTSASSFQDTITGVSQLAKGVSRLKQDELYVPKRREKLRWVSFMNGDGRHVSWDWRRKQMAEFIPGKVSMSTLILRGCSNISGFPFDEVLNSFICVLDLSYTPIDSLPPGFSQLLNLNLLSLRGCSQLETLSPSPPSSDEETSPLAHLENLQVLDMNGVPLLEITQQDGSNKRNLHYLDLSGSRITTLPSEFFHSMLSLEELILGHCSNLKELPPSMAELYNLLFLHVEGTKITSFPEDMFEAMQRLRTLKLIDNTLLTSLPRSLSESKGLKELHIYNCIGLRLQFIWDLLPYLEDLYIQTWEALEDIKIHDHRNLRTFSPSGPWIRCLSLRGCSRLKTVNFSDDLTALEDVDLSGTALEEIPHSLPNLPKLKTLLLLNVPCFKRFPWHQLVRFPEVFYLDHCADDHKQFLKMFCKQEICEDENQHTEITTNTAQININDSRIFHSFNADAANKLVKEGQFLQSFNVQVKPCNVRGKKPQNINGEICTKIQRRSPYLDVCQCEAASIFPMMKLQPKQRHVQISAKNRYPNGLRHLLSVTNSMFITDDAFVRCLTDLNYSLICLEECQLQRCHQMTEVFRMNSEASSKSEVFPSLRILQASCLENLLCFVKPVLRRLYNHHGPITLKVLKHIHVEHCPRLEKIFPCSLSLPALETLVILFCYNLKTIFYNQPDYYVAASPLPNIERIYLQELPHLQHFHDDVTFQFDTPKWEKLFVRGCLCFQSLPLLKKEYQKLKVEVSGERDWWGRLQWILPEQSDYYLHVPPPEFVSRKKHIIKSYLR</sequence>
<evidence type="ECO:0000259" key="3">
    <source>
        <dbReference type="Pfam" id="PF23247"/>
    </source>
</evidence>
<dbReference type="AlphaFoldDB" id="A0A368S4H0"/>
<gene>
    <name evidence="5" type="ORF">SETIT_8G054800v2</name>
</gene>
<dbReference type="SMART" id="SM00369">
    <property type="entry name" value="LRR_TYP"/>
    <property type="match status" value="5"/>
</dbReference>
<organism evidence="5">
    <name type="scientific">Setaria italica</name>
    <name type="common">Foxtail millet</name>
    <name type="synonym">Panicum italicum</name>
    <dbReference type="NCBI Taxonomy" id="4555"/>
    <lineage>
        <taxon>Eukaryota</taxon>
        <taxon>Viridiplantae</taxon>
        <taxon>Streptophyta</taxon>
        <taxon>Embryophyta</taxon>
        <taxon>Tracheophyta</taxon>
        <taxon>Spermatophyta</taxon>
        <taxon>Magnoliopsida</taxon>
        <taxon>Liliopsida</taxon>
        <taxon>Poales</taxon>
        <taxon>Poaceae</taxon>
        <taxon>PACMAD clade</taxon>
        <taxon>Panicoideae</taxon>
        <taxon>Panicodae</taxon>
        <taxon>Paniceae</taxon>
        <taxon>Cenchrinae</taxon>
        <taxon>Setaria</taxon>
    </lineage>
</organism>
<dbReference type="InterPro" id="IPR003591">
    <property type="entry name" value="Leu-rich_rpt_typical-subtyp"/>
</dbReference>
<evidence type="ECO:0008006" key="6">
    <source>
        <dbReference type="Google" id="ProtNLM"/>
    </source>
</evidence>
<accession>A0A368S4H0</accession>
<dbReference type="PANTHER" id="PTHR33463:SF22">
    <property type="entry name" value="NB-ARC DOMAIN-CONTAINING PROTEIN"/>
    <property type="match status" value="1"/>
</dbReference>
<dbReference type="KEGG" id="sita:101778615"/>
<dbReference type="InterPro" id="IPR032675">
    <property type="entry name" value="LRR_dom_sf"/>
</dbReference>
<evidence type="ECO:0000256" key="2">
    <source>
        <dbReference type="ARBA" id="ARBA00022737"/>
    </source>
</evidence>
<name>A0A368S4H0_SETIT</name>
<dbReference type="Gene3D" id="3.80.10.10">
    <property type="entry name" value="Ribonuclease Inhibitor"/>
    <property type="match status" value="2"/>
</dbReference>
<feature type="domain" description="Disease resistance protein At4g27190-like leucine-rich repeats" evidence="3">
    <location>
        <begin position="985"/>
        <end position="1088"/>
    </location>
</feature>
<reference evidence="5" key="2">
    <citation type="submission" date="2015-07" db="EMBL/GenBank/DDBJ databases">
        <authorList>
            <person name="Noorani M."/>
        </authorList>
    </citation>
    <scope>NUCLEOTIDE SEQUENCE</scope>
    <source>
        <strain evidence="5">Yugu1</strain>
    </source>
</reference>
<reference evidence="5" key="1">
    <citation type="journal article" date="2012" name="Nat. Biotechnol.">
        <title>Reference genome sequence of the model plant Setaria.</title>
        <authorList>
            <person name="Bennetzen J.L."/>
            <person name="Schmutz J."/>
            <person name="Wang H."/>
            <person name="Percifield R."/>
            <person name="Hawkins J."/>
            <person name="Pontaroli A.C."/>
            <person name="Estep M."/>
            <person name="Feng L."/>
            <person name="Vaughn J.N."/>
            <person name="Grimwood J."/>
            <person name="Jenkins J."/>
            <person name="Barry K."/>
            <person name="Lindquist E."/>
            <person name="Hellsten U."/>
            <person name="Deshpande S."/>
            <person name="Wang X."/>
            <person name="Wu X."/>
            <person name="Mitros T."/>
            <person name="Triplett J."/>
            <person name="Yang X."/>
            <person name="Ye C.Y."/>
            <person name="Mauro-Herrera M."/>
            <person name="Wang L."/>
            <person name="Li P."/>
            <person name="Sharma M."/>
            <person name="Sharma R."/>
            <person name="Ronald P.C."/>
            <person name="Panaud O."/>
            <person name="Kellogg E.A."/>
            <person name="Brutnell T.P."/>
            <person name="Doust A.N."/>
            <person name="Tuskan G.A."/>
            <person name="Rokhsar D."/>
            <person name="Devos K.M."/>
        </authorList>
    </citation>
    <scope>NUCLEOTIDE SEQUENCE [LARGE SCALE GENOMIC DNA]</scope>
    <source>
        <strain evidence="5">Yugu1</strain>
    </source>
</reference>
<protein>
    <recommendedName>
        <fullName evidence="6">NB-ARC domain-containing protein</fullName>
    </recommendedName>
</protein>
<dbReference type="PANTHER" id="PTHR33463">
    <property type="entry name" value="NB-ARC DOMAIN-CONTAINING PROTEIN-RELATED"/>
    <property type="match status" value="1"/>
</dbReference>
<dbReference type="Pfam" id="PF23247">
    <property type="entry name" value="LRR_RPS2"/>
    <property type="match status" value="1"/>
</dbReference>
<dbReference type="SUPFAM" id="SSF52058">
    <property type="entry name" value="L domain-like"/>
    <property type="match status" value="1"/>
</dbReference>
<keyword evidence="1" id="KW-0433">Leucine-rich repeat</keyword>
<evidence type="ECO:0000256" key="1">
    <source>
        <dbReference type="ARBA" id="ARBA00022614"/>
    </source>
</evidence>
<dbReference type="Pfam" id="PF23598">
    <property type="entry name" value="LRR_14"/>
    <property type="match status" value="1"/>
</dbReference>
<feature type="domain" description="Disease resistance R13L4/SHOC-2-like LRR" evidence="4">
    <location>
        <begin position="568"/>
        <end position="760"/>
    </location>
</feature>
<dbReference type="InterPro" id="IPR001611">
    <property type="entry name" value="Leu-rich_rpt"/>
</dbReference>
<dbReference type="InterPro" id="IPR055414">
    <property type="entry name" value="LRR_R13L4/SHOC2-like"/>
</dbReference>
<evidence type="ECO:0000259" key="4">
    <source>
        <dbReference type="Pfam" id="PF23598"/>
    </source>
</evidence>
<dbReference type="PROSITE" id="PS51450">
    <property type="entry name" value="LRR"/>
    <property type="match status" value="1"/>
</dbReference>
<proteinExistence type="predicted"/>